<evidence type="ECO:0000256" key="7">
    <source>
        <dbReference type="ARBA" id="ARBA00022927"/>
    </source>
</evidence>
<evidence type="ECO:0000256" key="6">
    <source>
        <dbReference type="ARBA" id="ARBA00022824"/>
    </source>
</evidence>
<sequence length="979" mass="111741">MSSVINGFIIFSLIITLFYFVGLLTFLNDYGENKCEMTYMFEYPQYVKIAQEIDEKYPKYGLYAYSEGSLTADSRNMYFTGIPVLFIPGNAGSHRQARSLASVALRKAKNARLPFHFDHFGIDVNNEFSGLNGAVLLDQFEYANCSIYRILDLYKERKNQPKSVILYAHSVGGVVARRLVETLPEGLISIVLTLASPHRRIPLTLDSYIYDFYKALNDTKPSNTTFVSVTGGNDDFLVPSFLTSLTYPDAINVATTHIPRTWLSADHICITWCKQLILALNRALFDSVDPKTKQISTDPQFRKNMFRHHLVHHNGLNPLLRDGYPNSKANIRNHGDWIEPLGRQYVVNVPPRNSSPKFYMLRLLDQPQHEAATVVALNLETVDWAFVCGAHIPNDKTRVCEEFTHLSHLSELSPSHHYKRRALTVNMRDLMKTNPDWTHVVLRVLPTDETVIFHVDIYNPSERQQVVELPHMLSMKRQTLVAQTPEKAVHFELVVPQLYRVMQSYQLFVESMNCTYEMRQATATLKVPWGHQNHHKFFIHDDDGPFHVRLYESRPEWASNQSAVIELTLDPNCRYKVSIRSWFPGIMGQMARLYSPLLLVNVAAVVLMTLNAQMRHMEDNRDCSFFFVALKEGVKPYYILTTVKLVSKFLSVKPFINNFPAPDRLVMSQEGNDFFLLPLLAYICSVGIVWLLGIVLSVSLIVCETTVHKLALKFLAKTVSFTVSWSDYVMSALHKVPCVVAAVLVGLSLTTTGSLALCVGTVFYFMRLTQHSQDYIEELLWYYLRKIGDKFKRPKPKEEKEQPKKEEKPSTSEESSDLEDLLEKKEPSNNNNNNTDAETSAHDAMFFHMTIFFVWCLVTIINVPSVLTWAHNFKYSTTLNPDPSFLPGLIMSICALPLWQFDWPKIERRGYKGIGLFINVLAVASLIYAPISIFRLNYTLTAAVVVVTLQQLAAPNRVLSAGAARERPNLYEMMKAKLE</sequence>
<dbReference type="GO" id="GO:0015031">
    <property type="term" value="P:protein transport"/>
    <property type="evidence" value="ECO:0007669"/>
    <property type="project" value="UniProtKB-KW"/>
</dbReference>
<proteinExistence type="inferred from homology"/>
<evidence type="ECO:0000313" key="14">
    <source>
        <dbReference type="EMBL" id="KAJ3644883.1"/>
    </source>
</evidence>
<keyword evidence="7 10" id="KW-0653">Protein transport</keyword>
<feature type="transmembrane region" description="Helical" evidence="10">
    <location>
        <begin position="845"/>
        <end position="864"/>
    </location>
</feature>
<dbReference type="EC" id="3.1.-.-" evidence="10"/>
<dbReference type="EMBL" id="JALNTZ010000007">
    <property type="protein sequence ID" value="KAJ3644883.1"/>
    <property type="molecule type" value="Genomic_DNA"/>
</dbReference>
<comment type="similarity">
    <text evidence="2 10">Belongs to the GPI inositol-deacylase family.</text>
</comment>
<dbReference type="Pfam" id="PF07819">
    <property type="entry name" value="PGAP1"/>
    <property type="match status" value="1"/>
</dbReference>
<gene>
    <name evidence="14" type="ORF">Zmor_022584</name>
</gene>
<feature type="domain" description="GPI inositol-deacylase transmembrane" evidence="13">
    <location>
        <begin position="830"/>
        <end position="944"/>
    </location>
</feature>
<dbReference type="Proteomes" id="UP001168821">
    <property type="component" value="Unassembled WGS sequence"/>
</dbReference>
<feature type="region of interest" description="Disordered" evidence="11">
    <location>
        <begin position="794"/>
        <end position="836"/>
    </location>
</feature>
<dbReference type="Pfam" id="PF25140">
    <property type="entry name" value="PGAP1_TMD"/>
    <property type="match status" value="1"/>
</dbReference>
<dbReference type="Pfam" id="PF24660">
    <property type="entry name" value="PGAP1_3rd"/>
    <property type="match status" value="1"/>
</dbReference>
<evidence type="ECO:0000256" key="10">
    <source>
        <dbReference type="RuleBase" id="RU365011"/>
    </source>
</evidence>
<comment type="caution">
    <text evidence="14">The sequence shown here is derived from an EMBL/GenBank/DDBJ whole genome shotgun (WGS) entry which is preliminary data.</text>
</comment>
<dbReference type="PANTHER" id="PTHR15495">
    <property type="entry name" value="NEGATIVE REGULATOR OF VESICLE FORMATION-RELATED"/>
    <property type="match status" value="1"/>
</dbReference>
<keyword evidence="6 10" id="KW-0256">Endoplasmic reticulum</keyword>
<comment type="function">
    <text evidence="10">Involved in inositol deacylation of GPI-anchored proteins which plays important roles in the quality control and ER-associated degradation of GPI-anchored proteins.</text>
</comment>
<organism evidence="14 15">
    <name type="scientific">Zophobas morio</name>
    <dbReference type="NCBI Taxonomy" id="2755281"/>
    <lineage>
        <taxon>Eukaryota</taxon>
        <taxon>Metazoa</taxon>
        <taxon>Ecdysozoa</taxon>
        <taxon>Arthropoda</taxon>
        <taxon>Hexapoda</taxon>
        <taxon>Insecta</taxon>
        <taxon>Pterygota</taxon>
        <taxon>Neoptera</taxon>
        <taxon>Endopterygota</taxon>
        <taxon>Coleoptera</taxon>
        <taxon>Polyphaga</taxon>
        <taxon>Cucujiformia</taxon>
        <taxon>Tenebrionidae</taxon>
        <taxon>Zophobas</taxon>
    </lineage>
</organism>
<dbReference type="PANTHER" id="PTHR15495:SF7">
    <property type="entry name" value="GPI INOSITOL-DEACYLASE"/>
    <property type="match status" value="1"/>
</dbReference>
<evidence type="ECO:0000256" key="11">
    <source>
        <dbReference type="SAM" id="MobiDB-lite"/>
    </source>
</evidence>
<dbReference type="GO" id="GO:0050185">
    <property type="term" value="F:phosphatidylinositol deacylase activity"/>
    <property type="evidence" value="ECO:0007669"/>
    <property type="project" value="TreeGrafter"/>
</dbReference>
<evidence type="ECO:0000256" key="4">
    <source>
        <dbReference type="ARBA" id="ARBA00022692"/>
    </source>
</evidence>
<feature type="transmembrane region" description="Helical" evidence="10">
    <location>
        <begin position="913"/>
        <end position="934"/>
    </location>
</feature>
<dbReference type="AlphaFoldDB" id="A0AA38HVV0"/>
<feature type="domain" description="GPI inositol-deacylase PGAP1-like alpha/beta" evidence="12">
    <location>
        <begin position="79"/>
        <end position="286"/>
    </location>
</feature>
<feature type="transmembrane region" description="Helical" evidence="10">
    <location>
        <begin position="7"/>
        <end position="27"/>
    </location>
</feature>
<dbReference type="InterPro" id="IPR039529">
    <property type="entry name" value="PGAP1/BST1"/>
</dbReference>
<dbReference type="GO" id="GO:0006888">
    <property type="term" value="P:endoplasmic reticulum to Golgi vesicle-mediated transport"/>
    <property type="evidence" value="ECO:0007669"/>
    <property type="project" value="TreeGrafter"/>
</dbReference>
<keyword evidence="5 10" id="KW-0378">Hydrolase</keyword>
<feature type="transmembrane region" description="Helical" evidence="10">
    <location>
        <begin position="593"/>
        <end position="612"/>
    </location>
</feature>
<keyword evidence="4 10" id="KW-0812">Transmembrane</keyword>
<reference evidence="14" key="1">
    <citation type="journal article" date="2023" name="G3 (Bethesda)">
        <title>Whole genome assemblies of Zophobas morio and Tenebrio molitor.</title>
        <authorList>
            <person name="Kaur S."/>
            <person name="Stinson S.A."/>
            <person name="diCenzo G.C."/>
        </authorList>
    </citation>
    <scope>NUCLEOTIDE SEQUENCE</scope>
    <source>
        <strain evidence="14">QUZm001</strain>
    </source>
</reference>
<feature type="transmembrane region" description="Helical" evidence="10">
    <location>
        <begin position="884"/>
        <end position="901"/>
    </location>
</feature>
<evidence type="ECO:0000256" key="1">
    <source>
        <dbReference type="ARBA" id="ARBA00004477"/>
    </source>
</evidence>
<dbReference type="Gene3D" id="3.40.50.1820">
    <property type="entry name" value="alpha/beta hydrolase"/>
    <property type="match status" value="1"/>
</dbReference>
<name>A0AA38HVV0_9CUCU</name>
<dbReference type="InterPro" id="IPR029058">
    <property type="entry name" value="AB_hydrolase_fold"/>
</dbReference>
<evidence type="ECO:0000259" key="13">
    <source>
        <dbReference type="Pfam" id="PF25140"/>
    </source>
</evidence>
<evidence type="ECO:0000313" key="15">
    <source>
        <dbReference type="Proteomes" id="UP001168821"/>
    </source>
</evidence>
<evidence type="ECO:0000256" key="5">
    <source>
        <dbReference type="ARBA" id="ARBA00022801"/>
    </source>
</evidence>
<keyword evidence="8 10" id="KW-1133">Transmembrane helix</keyword>
<dbReference type="GO" id="GO:0005789">
    <property type="term" value="C:endoplasmic reticulum membrane"/>
    <property type="evidence" value="ECO:0007669"/>
    <property type="project" value="UniProtKB-SubCell"/>
</dbReference>
<feature type="transmembrane region" description="Helical" evidence="10">
    <location>
        <begin position="739"/>
        <end position="765"/>
    </location>
</feature>
<evidence type="ECO:0000256" key="3">
    <source>
        <dbReference type="ARBA" id="ARBA00022448"/>
    </source>
</evidence>
<feature type="transmembrane region" description="Helical" evidence="10">
    <location>
        <begin position="676"/>
        <end position="702"/>
    </location>
</feature>
<dbReference type="GO" id="GO:0006505">
    <property type="term" value="P:GPI anchor metabolic process"/>
    <property type="evidence" value="ECO:0007669"/>
    <property type="project" value="TreeGrafter"/>
</dbReference>
<evidence type="ECO:0000256" key="8">
    <source>
        <dbReference type="ARBA" id="ARBA00022989"/>
    </source>
</evidence>
<dbReference type="InterPro" id="IPR056824">
    <property type="entry name" value="PGAP1_TMD"/>
</dbReference>
<protein>
    <recommendedName>
        <fullName evidence="10">GPI inositol-deacylase</fullName>
        <ecNumber evidence="10">3.1.-.-</ecNumber>
    </recommendedName>
</protein>
<keyword evidence="15" id="KW-1185">Reference proteome</keyword>
<comment type="subcellular location">
    <subcellularLocation>
        <location evidence="1">Endoplasmic reticulum membrane</location>
        <topology evidence="1">Multi-pass membrane protein</topology>
    </subcellularLocation>
</comment>
<evidence type="ECO:0000259" key="12">
    <source>
        <dbReference type="Pfam" id="PF07819"/>
    </source>
</evidence>
<accession>A0AA38HVV0</accession>
<evidence type="ECO:0000256" key="9">
    <source>
        <dbReference type="ARBA" id="ARBA00023136"/>
    </source>
</evidence>
<keyword evidence="3 10" id="KW-0813">Transport</keyword>
<evidence type="ECO:0000256" key="2">
    <source>
        <dbReference type="ARBA" id="ARBA00006931"/>
    </source>
</evidence>
<dbReference type="InterPro" id="IPR012908">
    <property type="entry name" value="PGAP1-ab_dom-like"/>
</dbReference>
<feature type="compositionally biased region" description="Basic and acidic residues" evidence="11">
    <location>
        <begin position="794"/>
        <end position="811"/>
    </location>
</feature>
<dbReference type="SUPFAM" id="SSF53474">
    <property type="entry name" value="alpha/beta-Hydrolases"/>
    <property type="match status" value="1"/>
</dbReference>
<keyword evidence="9 10" id="KW-0472">Membrane</keyword>